<dbReference type="Proteomes" id="UP000784294">
    <property type="component" value="Unassembled WGS sequence"/>
</dbReference>
<gene>
    <name evidence="1" type="ORF">PXEA_LOCUS27237</name>
</gene>
<sequence>MTHCLPPTTMIVSLLPILDPSWWTRPTWIRPQAGLTRLHLVVTFRSSRRGSEGFERVCKVHTFFHYPPSLFDTRLFTPMYHRIGCILVNHPTAMGRPCHRRKKHRQGVETGSQATCTYILFPCDSCDFNEEDCPNGIPIASAESPQHSPMKLGPAKSAPLPLSPAVGSMSSGRVEEDICHVPQPLWSFWSALPLLPSKELNHMSVS</sequence>
<dbReference type="AlphaFoldDB" id="A0A448XD01"/>
<reference evidence="1" key="1">
    <citation type="submission" date="2018-11" db="EMBL/GenBank/DDBJ databases">
        <authorList>
            <consortium name="Pathogen Informatics"/>
        </authorList>
    </citation>
    <scope>NUCLEOTIDE SEQUENCE</scope>
</reference>
<protein>
    <submittedName>
        <fullName evidence="1">Uncharacterized protein</fullName>
    </submittedName>
</protein>
<evidence type="ECO:0000313" key="1">
    <source>
        <dbReference type="EMBL" id="VEL33797.1"/>
    </source>
</evidence>
<proteinExistence type="predicted"/>
<evidence type="ECO:0000313" key="2">
    <source>
        <dbReference type="Proteomes" id="UP000784294"/>
    </source>
</evidence>
<organism evidence="1 2">
    <name type="scientific">Protopolystoma xenopodis</name>
    <dbReference type="NCBI Taxonomy" id="117903"/>
    <lineage>
        <taxon>Eukaryota</taxon>
        <taxon>Metazoa</taxon>
        <taxon>Spiralia</taxon>
        <taxon>Lophotrochozoa</taxon>
        <taxon>Platyhelminthes</taxon>
        <taxon>Monogenea</taxon>
        <taxon>Polyopisthocotylea</taxon>
        <taxon>Polystomatidea</taxon>
        <taxon>Polystomatidae</taxon>
        <taxon>Protopolystoma</taxon>
    </lineage>
</organism>
<name>A0A448XD01_9PLAT</name>
<keyword evidence="2" id="KW-1185">Reference proteome</keyword>
<accession>A0A448XD01</accession>
<comment type="caution">
    <text evidence="1">The sequence shown here is derived from an EMBL/GenBank/DDBJ whole genome shotgun (WGS) entry which is preliminary data.</text>
</comment>
<dbReference type="EMBL" id="CAAALY010246410">
    <property type="protein sequence ID" value="VEL33797.1"/>
    <property type="molecule type" value="Genomic_DNA"/>
</dbReference>